<keyword evidence="4" id="KW-0235">DNA replication</keyword>
<dbReference type="InterPro" id="IPR012310">
    <property type="entry name" value="DNA_ligase_ATP-dep_cent"/>
</dbReference>
<dbReference type="OrthoDB" id="206088at2759"/>
<dbReference type="Gene3D" id="3.30.1490.70">
    <property type="match status" value="1"/>
</dbReference>
<evidence type="ECO:0000256" key="9">
    <source>
        <dbReference type="RuleBase" id="RU000617"/>
    </source>
</evidence>
<dbReference type="CDD" id="cd07900">
    <property type="entry name" value="Adenylation_DNA_ligase_I_Euk"/>
    <property type="match status" value="1"/>
</dbReference>
<keyword evidence="6 9" id="KW-0067">ATP-binding</keyword>
<dbReference type="Proteomes" id="UP000076798">
    <property type="component" value="Unassembled WGS sequence"/>
</dbReference>
<dbReference type="SUPFAM" id="SSF56091">
    <property type="entry name" value="DNA ligase/mRNA capping enzyme, catalytic domain"/>
    <property type="match status" value="1"/>
</dbReference>
<dbReference type="FunFam" id="3.30.470.30:FF:000002">
    <property type="entry name" value="DNA ligase"/>
    <property type="match status" value="1"/>
</dbReference>
<dbReference type="PANTHER" id="PTHR45674">
    <property type="entry name" value="DNA LIGASE 1/3 FAMILY MEMBER"/>
    <property type="match status" value="1"/>
</dbReference>
<evidence type="ECO:0000256" key="8">
    <source>
        <dbReference type="ARBA" id="ARBA00034003"/>
    </source>
</evidence>
<evidence type="ECO:0000259" key="12">
    <source>
        <dbReference type="PROSITE" id="PS50160"/>
    </source>
</evidence>
<reference evidence="13 14" key="1">
    <citation type="journal article" date="2016" name="Mol. Biol. Evol.">
        <title>Comparative Genomics of Early-Diverging Mushroom-Forming Fungi Provides Insights into the Origins of Lignocellulose Decay Capabilities.</title>
        <authorList>
            <person name="Nagy L.G."/>
            <person name="Riley R."/>
            <person name="Tritt A."/>
            <person name="Adam C."/>
            <person name="Daum C."/>
            <person name="Floudas D."/>
            <person name="Sun H."/>
            <person name="Yadav J.S."/>
            <person name="Pangilinan J."/>
            <person name="Larsson K.H."/>
            <person name="Matsuura K."/>
            <person name="Barry K."/>
            <person name="Labutti K."/>
            <person name="Kuo R."/>
            <person name="Ohm R.A."/>
            <person name="Bhattacharya S.S."/>
            <person name="Shirouzu T."/>
            <person name="Yoshinaga Y."/>
            <person name="Martin F.M."/>
            <person name="Grigoriev I.V."/>
            <person name="Hibbett D.S."/>
        </authorList>
    </citation>
    <scope>NUCLEOTIDE SEQUENCE [LARGE SCALE GENOMIC DNA]</scope>
    <source>
        <strain evidence="13 14">HHB10207 ss-3</strain>
    </source>
</reference>
<dbReference type="NCBIfam" id="TIGR00574">
    <property type="entry name" value="dnl1"/>
    <property type="match status" value="1"/>
</dbReference>
<dbReference type="Pfam" id="PF04675">
    <property type="entry name" value="DNA_ligase_A_N"/>
    <property type="match status" value="1"/>
</dbReference>
<name>A0A166ID52_9AGAM</name>
<comment type="catalytic activity">
    <reaction evidence="8 9">
        <text>ATP + (deoxyribonucleotide)n-3'-hydroxyl + 5'-phospho-(deoxyribonucleotide)m = (deoxyribonucleotide)n+m + AMP + diphosphate.</text>
        <dbReference type="EC" id="6.5.1.1"/>
    </reaction>
</comment>
<evidence type="ECO:0000313" key="13">
    <source>
        <dbReference type="EMBL" id="KZT43634.1"/>
    </source>
</evidence>
<evidence type="ECO:0000256" key="5">
    <source>
        <dbReference type="ARBA" id="ARBA00022741"/>
    </source>
</evidence>
<dbReference type="GO" id="GO:0003677">
    <property type="term" value="F:DNA binding"/>
    <property type="evidence" value="ECO:0007669"/>
    <property type="project" value="InterPro"/>
</dbReference>
<dbReference type="GO" id="GO:0006310">
    <property type="term" value="P:DNA recombination"/>
    <property type="evidence" value="ECO:0007669"/>
    <property type="project" value="UniProtKB-KW"/>
</dbReference>
<comment type="similarity">
    <text evidence="2 10">Belongs to the ATP-dependent DNA ligase family.</text>
</comment>
<keyword evidence="3 9" id="KW-0436">Ligase</keyword>
<dbReference type="InterPro" id="IPR012309">
    <property type="entry name" value="DNA_ligase_ATP-dep_C"/>
</dbReference>
<feature type="region of interest" description="Disordered" evidence="11">
    <location>
        <begin position="797"/>
        <end position="816"/>
    </location>
</feature>
<dbReference type="InterPro" id="IPR016059">
    <property type="entry name" value="DNA_ligase_ATP-dep_CS"/>
</dbReference>
<dbReference type="GO" id="GO:0006273">
    <property type="term" value="P:lagging strand elongation"/>
    <property type="evidence" value="ECO:0007669"/>
    <property type="project" value="TreeGrafter"/>
</dbReference>
<dbReference type="CDD" id="cd07969">
    <property type="entry name" value="OBF_DNA_ligase_I"/>
    <property type="match status" value="1"/>
</dbReference>
<protein>
    <recommendedName>
        <fullName evidence="9">DNA ligase</fullName>
        <ecNumber evidence="9">6.5.1.1</ecNumber>
    </recommendedName>
</protein>
<evidence type="ECO:0000256" key="3">
    <source>
        <dbReference type="ARBA" id="ARBA00022598"/>
    </source>
</evidence>
<dbReference type="GO" id="GO:0005634">
    <property type="term" value="C:nucleus"/>
    <property type="evidence" value="ECO:0007669"/>
    <property type="project" value="UniProtKB-SubCell"/>
</dbReference>
<keyword evidence="9" id="KW-0227">DNA damage</keyword>
<dbReference type="Gene3D" id="2.40.50.140">
    <property type="entry name" value="Nucleic acid-binding proteins"/>
    <property type="match status" value="1"/>
</dbReference>
<keyword evidence="9" id="KW-0233">DNA recombination</keyword>
<dbReference type="EC" id="6.5.1.1" evidence="9"/>
<dbReference type="GO" id="GO:0006281">
    <property type="term" value="P:DNA repair"/>
    <property type="evidence" value="ECO:0007669"/>
    <property type="project" value="UniProtKB-KW"/>
</dbReference>
<dbReference type="EMBL" id="KV428007">
    <property type="protein sequence ID" value="KZT43634.1"/>
    <property type="molecule type" value="Genomic_DNA"/>
</dbReference>
<dbReference type="InterPro" id="IPR050191">
    <property type="entry name" value="ATP-dep_DNA_ligase"/>
</dbReference>
<evidence type="ECO:0000256" key="1">
    <source>
        <dbReference type="ARBA" id="ARBA00004123"/>
    </source>
</evidence>
<gene>
    <name evidence="13" type="ORF">SISSUDRAFT_1057629</name>
</gene>
<evidence type="ECO:0000256" key="2">
    <source>
        <dbReference type="ARBA" id="ARBA00007572"/>
    </source>
</evidence>
<evidence type="ECO:0000256" key="4">
    <source>
        <dbReference type="ARBA" id="ARBA00022705"/>
    </source>
</evidence>
<dbReference type="PROSITE" id="PS00697">
    <property type="entry name" value="DNA_LIGASE_A1"/>
    <property type="match status" value="1"/>
</dbReference>
<dbReference type="PANTHER" id="PTHR45674:SF9">
    <property type="entry name" value="DNA LIGASE 3"/>
    <property type="match status" value="1"/>
</dbReference>
<dbReference type="SUPFAM" id="SSF117018">
    <property type="entry name" value="ATP-dependent DNA ligase DNA-binding domain"/>
    <property type="match status" value="1"/>
</dbReference>
<dbReference type="GO" id="GO:0005524">
    <property type="term" value="F:ATP binding"/>
    <property type="evidence" value="ECO:0007669"/>
    <property type="project" value="UniProtKB-KW"/>
</dbReference>
<dbReference type="Pfam" id="PF01068">
    <property type="entry name" value="DNA_ligase_A_M"/>
    <property type="match status" value="1"/>
</dbReference>
<organism evidence="13 14">
    <name type="scientific">Sistotremastrum suecicum HHB10207 ss-3</name>
    <dbReference type="NCBI Taxonomy" id="1314776"/>
    <lineage>
        <taxon>Eukaryota</taxon>
        <taxon>Fungi</taxon>
        <taxon>Dikarya</taxon>
        <taxon>Basidiomycota</taxon>
        <taxon>Agaricomycotina</taxon>
        <taxon>Agaricomycetes</taxon>
        <taxon>Sistotremastrales</taxon>
        <taxon>Sistotremastraceae</taxon>
        <taxon>Sistotremastrum</taxon>
    </lineage>
</organism>
<sequence length="816" mass="89137">MSPSKRPATTSGSPAKRPRQGDLLSFFSPPSARVASVIVIDDDDEPSPPPPKDSKRTEPGRLPADPFSIKPVQVAVPNAQASNALLPLPSLTDDPLVFALPPCPWATLSSAPYAFLAHTLASLAETRSRITILNVLTNSLRILSRYDPPSLLPSIYLLSNSLSPPYDPLELNLGPSIISRAIQNVSGLSPAALKKLYTSTGDPGDVAFAAKAAVRTLKPHPLLLISAVYSALQSIARASGTGAVKQRQSIAEKLLLSAKGEEARYIARTLSQHIRVGATRTTVLTALGRALVLTPPASIPTSSYHESPFYASAADLIAVKPLPAKGKGKATAPPDPVRESILIQFARSEALIKQVFVQHPNYDHILEAILNGGLENLAERVPLTVGIPLHHTLGSPSRSLDEVYERLGDLPFVAEFKYDGQRAQIHAFRDSLSQKTTIKLFSRHLEDMTLKYPDICALVELILGRSQINSFIIDAEIVAIDTATGELQSFQTLSNRPRKDVQLKDVKVSVCVYAFDLMYLDGTVLLKEPFRRRRELLRNTFPPLVPEQVNVARLDHVDSIESEAGRTVVEEFWQQAVDGKSEGLMIKLLDTGTVIEEDVSKGKTRRKPLPATYEPDKRTLAWIKLKKDYVTGLGDSLDVVPIGAWHGNGRKAAWWSPVLLGLWDEGQGRLVAVCKCMSGFSDAFYKALNERYPANSDTCSSSPLWDVETGGFSPSVYFKPMEVWEIRGADITQSPVSTAALGLVSQDRGLSLRFPRFIRVRDDKGITNANTPEFLVRLWKTQEARGKKVVAGVDDGDLVDVDMSDNGDDEGDSNEE</sequence>
<feature type="domain" description="ATP-dependent DNA ligase family profile" evidence="12">
    <location>
        <begin position="503"/>
        <end position="664"/>
    </location>
</feature>
<keyword evidence="7" id="KW-0539">Nucleus</keyword>
<accession>A0A166ID52</accession>
<dbReference type="GO" id="GO:0003910">
    <property type="term" value="F:DNA ligase (ATP) activity"/>
    <property type="evidence" value="ECO:0007669"/>
    <property type="project" value="UniProtKB-EC"/>
</dbReference>
<keyword evidence="5 9" id="KW-0547">Nucleotide-binding</keyword>
<proteinExistence type="inferred from homology"/>
<evidence type="ECO:0000256" key="6">
    <source>
        <dbReference type="ARBA" id="ARBA00022840"/>
    </source>
</evidence>
<feature type="region of interest" description="Disordered" evidence="11">
    <location>
        <begin position="1"/>
        <end position="64"/>
    </location>
</feature>
<dbReference type="AlphaFoldDB" id="A0A166ID52"/>
<dbReference type="Gene3D" id="1.10.3260.10">
    <property type="entry name" value="DNA ligase, ATP-dependent, N-terminal domain"/>
    <property type="match status" value="1"/>
</dbReference>
<keyword evidence="14" id="KW-1185">Reference proteome</keyword>
<dbReference type="InterPro" id="IPR012340">
    <property type="entry name" value="NA-bd_OB-fold"/>
</dbReference>
<evidence type="ECO:0000256" key="10">
    <source>
        <dbReference type="RuleBase" id="RU004196"/>
    </source>
</evidence>
<dbReference type="InterPro" id="IPR000977">
    <property type="entry name" value="DNA_ligase_ATP-dep"/>
</dbReference>
<dbReference type="InterPro" id="IPR036599">
    <property type="entry name" value="DNA_ligase_N_sf"/>
</dbReference>
<dbReference type="InterPro" id="IPR012308">
    <property type="entry name" value="DNA_ligase_ATP-dep_N"/>
</dbReference>
<dbReference type="GO" id="GO:0071897">
    <property type="term" value="P:DNA biosynthetic process"/>
    <property type="evidence" value="ECO:0007669"/>
    <property type="project" value="InterPro"/>
</dbReference>
<comment type="subcellular location">
    <subcellularLocation>
        <location evidence="1">Nucleus</location>
    </subcellularLocation>
</comment>
<dbReference type="Pfam" id="PF04679">
    <property type="entry name" value="DNA_ligase_A_C"/>
    <property type="match status" value="1"/>
</dbReference>
<dbReference type="STRING" id="1314776.A0A166ID52"/>
<dbReference type="Gene3D" id="3.30.470.30">
    <property type="entry name" value="DNA ligase/mRNA capping enzyme"/>
    <property type="match status" value="1"/>
</dbReference>
<evidence type="ECO:0000256" key="7">
    <source>
        <dbReference type="ARBA" id="ARBA00023242"/>
    </source>
</evidence>
<keyword evidence="9" id="KW-0234">DNA repair</keyword>
<evidence type="ECO:0000313" key="14">
    <source>
        <dbReference type="Proteomes" id="UP000076798"/>
    </source>
</evidence>
<feature type="compositionally biased region" description="Polar residues" evidence="11">
    <location>
        <begin position="1"/>
        <end position="13"/>
    </location>
</feature>
<evidence type="ECO:0000256" key="11">
    <source>
        <dbReference type="SAM" id="MobiDB-lite"/>
    </source>
</evidence>
<dbReference type="PROSITE" id="PS50160">
    <property type="entry name" value="DNA_LIGASE_A3"/>
    <property type="match status" value="1"/>
</dbReference>
<dbReference type="SUPFAM" id="SSF50249">
    <property type="entry name" value="Nucleic acid-binding proteins"/>
    <property type="match status" value="1"/>
</dbReference>